<name>A0A6A6Y243_9PEZI</name>
<dbReference type="AlphaFoldDB" id="A0A6A6Y243"/>
<organism evidence="1">
    <name type="scientific">Mytilinidion resinicola</name>
    <dbReference type="NCBI Taxonomy" id="574789"/>
    <lineage>
        <taxon>Eukaryota</taxon>
        <taxon>Fungi</taxon>
        <taxon>Dikarya</taxon>
        <taxon>Ascomycota</taxon>
        <taxon>Pezizomycotina</taxon>
        <taxon>Dothideomycetes</taxon>
        <taxon>Pleosporomycetidae</taxon>
        <taxon>Mytilinidiales</taxon>
        <taxon>Mytilinidiaceae</taxon>
        <taxon>Mytilinidion</taxon>
    </lineage>
</organism>
<sequence length="435" mass="49980">MFSRGFVLLHPQMPHRTFPASLSSTSSSYPLCPNMEEILPRLLDQMALDGPKTGINAPAPEILHIIFDFLDLCEVKSLRLTNKALSELADRASFDVIFKWHIAWTKAQELGLFPTIDGTKPEQEIKQRNPKLYQNAIEGLAVHLRQHPAETWATWYSKVVKASVGYNRSDIVPATPAVYRAYGQYCEFHRWQQDLWNGSGAWRMISRVIKSLPALQSIELSRGDFKTLHQIYTNGLRALRFETGEYQLLLLLMLSRRFFGTLDECTDDIMRATANLTHLHINFTPAVWHNVNGNPQLDFQGAGWVTSSNSWRSGHLTAFLGNLKKPEDLTLRNHHVRPISQRHVTWMSLGEMFGAISPAEPEGLEAQLHHYHRGRSCRVLRKGLYEHEAGSSPPARFRVYNSSRLRAVKRLRDYLTRRVDCPVTRDTYRHWELDD</sequence>
<dbReference type="RefSeq" id="XP_033569547.1">
    <property type="nucleotide sequence ID" value="XM_033722514.1"/>
</dbReference>
<accession>A0A6A6Y243</accession>
<gene>
    <name evidence="1 3" type="ORF">BDZ99DRAFT_482719</name>
</gene>
<reference evidence="1 3" key="1">
    <citation type="journal article" date="2020" name="Stud. Mycol.">
        <title>101 Dothideomycetes genomes: a test case for predicting lifestyles and emergence of pathogens.</title>
        <authorList>
            <person name="Haridas S."/>
            <person name="Albert R."/>
            <person name="Binder M."/>
            <person name="Bloem J."/>
            <person name="Labutti K."/>
            <person name="Salamov A."/>
            <person name="Andreopoulos B."/>
            <person name="Baker S."/>
            <person name="Barry K."/>
            <person name="Bills G."/>
            <person name="Bluhm B."/>
            <person name="Cannon C."/>
            <person name="Castanera R."/>
            <person name="Culley D."/>
            <person name="Daum C."/>
            <person name="Ezra D."/>
            <person name="Gonzalez J."/>
            <person name="Henrissat B."/>
            <person name="Kuo A."/>
            <person name="Liang C."/>
            <person name="Lipzen A."/>
            <person name="Lutzoni F."/>
            <person name="Magnuson J."/>
            <person name="Mondo S."/>
            <person name="Nolan M."/>
            <person name="Ohm R."/>
            <person name="Pangilinan J."/>
            <person name="Park H.-J."/>
            <person name="Ramirez L."/>
            <person name="Alfaro M."/>
            <person name="Sun H."/>
            <person name="Tritt A."/>
            <person name="Yoshinaga Y."/>
            <person name="Zwiers L.-H."/>
            <person name="Turgeon B."/>
            <person name="Goodwin S."/>
            <person name="Spatafora J."/>
            <person name="Crous P."/>
            <person name="Grigoriev I."/>
        </authorList>
    </citation>
    <scope>NUCLEOTIDE SEQUENCE</scope>
    <source>
        <strain evidence="1 3">CBS 304.34</strain>
    </source>
</reference>
<dbReference type="OrthoDB" id="5422579at2759"/>
<reference evidence="3" key="2">
    <citation type="submission" date="2020-04" db="EMBL/GenBank/DDBJ databases">
        <authorList>
            <consortium name="NCBI Genome Project"/>
        </authorList>
    </citation>
    <scope>NUCLEOTIDE SEQUENCE</scope>
    <source>
        <strain evidence="3">CBS 304.34</strain>
    </source>
</reference>
<dbReference type="CDD" id="cd09917">
    <property type="entry name" value="F-box_SF"/>
    <property type="match status" value="1"/>
</dbReference>
<evidence type="ECO:0000313" key="3">
    <source>
        <dbReference type="RefSeq" id="XP_033569547.1"/>
    </source>
</evidence>
<dbReference type="EMBL" id="MU003722">
    <property type="protein sequence ID" value="KAF2802583.1"/>
    <property type="molecule type" value="Genomic_DNA"/>
</dbReference>
<evidence type="ECO:0008006" key="4">
    <source>
        <dbReference type="Google" id="ProtNLM"/>
    </source>
</evidence>
<proteinExistence type="predicted"/>
<evidence type="ECO:0000313" key="2">
    <source>
        <dbReference type="Proteomes" id="UP000504636"/>
    </source>
</evidence>
<evidence type="ECO:0000313" key="1">
    <source>
        <dbReference type="EMBL" id="KAF2802583.1"/>
    </source>
</evidence>
<keyword evidence="2" id="KW-1185">Reference proteome</keyword>
<protein>
    <recommendedName>
        <fullName evidence="4">F-box domain-containing protein</fullName>
    </recommendedName>
</protein>
<dbReference type="Proteomes" id="UP000504636">
    <property type="component" value="Unplaced"/>
</dbReference>
<dbReference type="GeneID" id="54463407"/>
<reference evidence="3" key="3">
    <citation type="submission" date="2025-04" db="UniProtKB">
        <authorList>
            <consortium name="RefSeq"/>
        </authorList>
    </citation>
    <scope>IDENTIFICATION</scope>
    <source>
        <strain evidence="3">CBS 304.34</strain>
    </source>
</reference>